<dbReference type="OrthoDB" id="2526172at2759"/>
<dbReference type="GO" id="GO:0004029">
    <property type="term" value="F:aldehyde dehydrogenase (NAD+) activity"/>
    <property type="evidence" value="ECO:0007669"/>
    <property type="project" value="TreeGrafter"/>
</dbReference>
<dbReference type="InterPro" id="IPR001509">
    <property type="entry name" value="Epimerase_deHydtase"/>
</dbReference>
<evidence type="ECO:0000259" key="1">
    <source>
        <dbReference type="Pfam" id="PF01370"/>
    </source>
</evidence>
<name>A0A1Y2F8K8_9BASI</name>
<dbReference type="Pfam" id="PF01370">
    <property type="entry name" value="Epimerase"/>
    <property type="match status" value="1"/>
</dbReference>
<evidence type="ECO:0000313" key="3">
    <source>
        <dbReference type="Proteomes" id="UP000193467"/>
    </source>
</evidence>
<protein>
    <submittedName>
        <fullName evidence="2">NAD(P)-binding protein</fullName>
    </submittedName>
</protein>
<dbReference type="InterPro" id="IPR051783">
    <property type="entry name" value="NAD(P)-dependent_oxidoreduct"/>
</dbReference>
<dbReference type="Proteomes" id="UP000193467">
    <property type="component" value="Unassembled WGS sequence"/>
</dbReference>
<dbReference type="AlphaFoldDB" id="A0A1Y2F8K8"/>
<dbReference type="EMBL" id="MCGR01000025">
    <property type="protein sequence ID" value="ORY80203.1"/>
    <property type="molecule type" value="Genomic_DNA"/>
</dbReference>
<dbReference type="Gene3D" id="3.40.50.720">
    <property type="entry name" value="NAD(P)-binding Rossmann-like Domain"/>
    <property type="match status" value="1"/>
</dbReference>
<comment type="caution">
    <text evidence="2">The sequence shown here is derived from an EMBL/GenBank/DDBJ whole genome shotgun (WGS) entry which is preliminary data.</text>
</comment>
<organism evidence="2 3">
    <name type="scientific">Leucosporidium creatinivorum</name>
    <dbReference type="NCBI Taxonomy" id="106004"/>
    <lineage>
        <taxon>Eukaryota</taxon>
        <taxon>Fungi</taxon>
        <taxon>Dikarya</taxon>
        <taxon>Basidiomycota</taxon>
        <taxon>Pucciniomycotina</taxon>
        <taxon>Microbotryomycetes</taxon>
        <taxon>Leucosporidiales</taxon>
        <taxon>Leucosporidium</taxon>
    </lineage>
</organism>
<feature type="domain" description="NAD-dependent epimerase/dehydratase" evidence="1">
    <location>
        <begin position="154"/>
        <end position="230"/>
    </location>
</feature>
<gene>
    <name evidence="2" type="ORF">BCR35DRAFT_279138</name>
</gene>
<dbReference type="SUPFAM" id="SSF51735">
    <property type="entry name" value="NAD(P)-binding Rossmann-fold domains"/>
    <property type="match status" value="1"/>
</dbReference>
<proteinExistence type="predicted"/>
<dbReference type="PANTHER" id="PTHR48079:SF6">
    <property type="entry name" value="NAD(P)-BINDING DOMAIN-CONTAINING PROTEIN-RELATED"/>
    <property type="match status" value="1"/>
</dbReference>
<dbReference type="STRING" id="106004.A0A1Y2F8K8"/>
<sequence>MAKIFALGATGYIGGSALHGIHAAHPAFPITALVRSEKDDEAVSKAFGDARIVHGSFSDLDLIKEEASKADFVLNGADADDLNVVKAILAGLKDRYAQDHGRKPIYLHTSGTSVIAQGKDGSFVKEAEKIFNDAHEEDIKGIPKEALHREIDLTIFAANDEGYVDAFIIAPSNIYAKGSGPVRTRSAQIPELIRVAAKRRKPTVPGPGTAIWNQVHVADLEELYVLVAKLALSGKDKNGAFGRFYFGAGEENSWGTVVEHLAPILLAKGLVDTKEIDHVTFEEEPGTSGYWRSIGTNSRSTSGRGKALGWSPREKGLVKELEGDVDATIKEYNL</sequence>
<evidence type="ECO:0000313" key="2">
    <source>
        <dbReference type="EMBL" id="ORY80203.1"/>
    </source>
</evidence>
<reference evidence="2 3" key="1">
    <citation type="submission" date="2016-07" db="EMBL/GenBank/DDBJ databases">
        <title>Pervasive Adenine N6-methylation of Active Genes in Fungi.</title>
        <authorList>
            <consortium name="DOE Joint Genome Institute"/>
            <person name="Mondo S.J."/>
            <person name="Dannebaum R.O."/>
            <person name="Kuo R.C."/>
            <person name="Labutti K."/>
            <person name="Haridas S."/>
            <person name="Kuo A."/>
            <person name="Salamov A."/>
            <person name="Ahrendt S.R."/>
            <person name="Lipzen A."/>
            <person name="Sullivan W."/>
            <person name="Andreopoulos W.B."/>
            <person name="Clum A."/>
            <person name="Lindquist E."/>
            <person name="Daum C."/>
            <person name="Ramamoorthy G.K."/>
            <person name="Gryganskyi A."/>
            <person name="Culley D."/>
            <person name="Magnuson J.K."/>
            <person name="James T.Y."/>
            <person name="O'Malley M.A."/>
            <person name="Stajich J.E."/>
            <person name="Spatafora J.W."/>
            <person name="Visel A."/>
            <person name="Grigoriev I.V."/>
        </authorList>
    </citation>
    <scope>NUCLEOTIDE SEQUENCE [LARGE SCALE GENOMIC DNA]</scope>
    <source>
        <strain evidence="2 3">62-1032</strain>
    </source>
</reference>
<dbReference type="GO" id="GO:0005737">
    <property type="term" value="C:cytoplasm"/>
    <property type="evidence" value="ECO:0007669"/>
    <property type="project" value="TreeGrafter"/>
</dbReference>
<accession>A0A1Y2F8K8</accession>
<dbReference type="FunCoup" id="A0A1Y2F8K8">
    <property type="interactions" value="20"/>
</dbReference>
<dbReference type="InParanoid" id="A0A1Y2F8K8"/>
<keyword evidence="3" id="KW-1185">Reference proteome</keyword>
<dbReference type="PANTHER" id="PTHR48079">
    <property type="entry name" value="PROTEIN YEEZ"/>
    <property type="match status" value="1"/>
</dbReference>
<dbReference type="InterPro" id="IPR036291">
    <property type="entry name" value="NAD(P)-bd_dom_sf"/>
</dbReference>